<evidence type="ECO:0000313" key="1">
    <source>
        <dbReference type="EMBL" id="KAI3682526.1"/>
    </source>
</evidence>
<gene>
    <name evidence="1" type="ORF">L1987_82568</name>
</gene>
<evidence type="ECO:0000313" key="2">
    <source>
        <dbReference type="Proteomes" id="UP001056120"/>
    </source>
</evidence>
<dbReference type="EMBL" id="CM042045">
    <property type="protein sequence ID" value="KAI3682526.1"/>
    <property type="molecule type" value="Genomic_DNA"/>
</dbReference>
<comment type="caution">
    <text evidence="1">The sequence shown here is derived from an EMBL/GenBank/DDBJ whole genome shotgun (WGS) entry which is preliminary data.</text>
</comment>
<keyword evidence="2" id="KW-1185">Reference proteome</keyword>
<proteinExistence type="predicted"/>
<dbReference type="Proteomes" id="UP001056120">
    <property type="component" value="Linkage Group LG28"/>
</dbReference>
<organism evidence="1 2">
    <name type="scientific">Smallanthus sonchifolius</name>
    <dbReference type="NCBI Taxonomy" id="185202"/>
    <lineage>
        <taxon>Eukaryota</taxon>
        <taxon>Viridiplantae</taxon>
        <taxon>Streptophyta</taxon>
        <taxon>Embryophyta</taxon>
        <taxon>Tracheophyta</taxon>
        <taxon>Spermatophyta</taxon>
        <taxon>Magnoliopsida</taxon>
        <taxon>eudicotyledons</taxon>
        <taxon>Gunneridae</taxon>
        <taxon>Pentapetalae</taxon>
        <taxon>asterids</taxon>
        <taxon>campanulids</taxon>
        <taxon>Asterales</taxon>
        <taxon>Asteraceae</taxon>
        <taxon>Asteroideae</taxon>
        <taxon>Heliantheae alliance</taxon>
        <taxon>Millerieae</taxon>
        <taxon>Smallanthus</taxon>
    </lineage>
</organism>
<sequence>MPEYIRLTGFIPWSTNLPVVKEEDDSSRSSSIGKDSDALSGGSDSDEDDGEVQSKDNRPLNDLNDPEKVFPMKALVRWIIVELGGRLHRKWLEGGRMVGHWPAW</sequence>
<reference evidence="2" key="1">
    <citation type="journal article" date="2022" name="Mol. Ecol. Resour.">
        <title>The genomes of chicory, endive, great burdock and yacon provide insights into Asteraceae palaeo-polyploidization history and plant inulin production.</title>
        <authorList>
            <person name="Fan W."/>
            <person name="Wang S."/>
            <person name="Wang H."/>
            <person name="Wang A."/>
            <person name="Jiang F."/>
            <person name="Liu H."/>
            <person name="Zhao H."/>
            <person name="Xu D."/>
            <person name="Zhang Y."/>
        </authorList>
    </citation>
    <scope>NUCLEOTIDE SEQUENCE [LARGE SCALE GENOMIC DNA]</scope>
    <source>
        <strain evidence="2">cv. Yunnan</strain>
    </source>
</reference>
<reference evidence="1 2" key="2">
    <citation type="journal article" date="2022" name="Mol. Ecol. Resour.">
        <title>The genomes of chicory, endive, great burdock and yacon provide insights into Asteraceae paleo-polyploidization history and plant inulin production.</title>
        <authorList>
            <person name="Fan W."/>
            <person name="Wang S."/>
            <person name="Wang H."/>
            <person name="Wang A."/>
            <person name="Jiang F."/>
            <person name="Liu H."/>
            <person name="Zhao H."/>
            <person name="Xu D."/>
            <person name="Zhang Y."/>
        </authorList>
    </citation>
    <scope>NUCLEOTIDE SEQUENCE [LARGE SCALE GENOMIC DNA]</scope>
    <source>
        <strain evidence="2">cv. Yunnan</strain>
        <tissue evidence="1">Leaves</tissue>
    </source>
</reference>
<protein>
    <submittedName>
        <fullName evidence="1">Uncharacterized protein</fullName>
    </submittedName>
</protein>
<name>A0ACB8YBE1_9ASTR</name>
<accession>A0ACB8YBE1</accession>